<evidence type="ECO:0000256" key="5">
    <source>
        <dbReference type="PROSITE-ProRule" id="PRU00134"/>
    </source>
</evidence>
<dbReference type="EMBL" id="CAJPWZ010002637">
    <property type="protein sequence ID" value="CAG2242225.1"/>
    <property type="molecule type" value="Genomic_DNA"/>
</dbReference>
<evidence type="ECO:0000313" key="7">
    <source>
        <dbReference type="EMBL" id="CAG2242225.1"/>
    </source>
</evidence>
<feature type="domain" description="MYND-type" evidence="6">
    <location>
        <begin position="408"/>
        <end position="448"/>
    </location>
</feature>
<dbReference type="InterPro" id="IPR002893">
    <property type="entry name" value="Znf_MYND"/>
</dbReference>
<dbReference type="InterPro" id="IPR051550">
    <property type="entry name" value="SCF-Subunits/Alg-Epimerases"/>
</dbReference>
<evidence type="ECO:0000256" key="1">
    <source>
        <dbReference type="ARBA" id="ARBA00022723"/>
    </source>
</evidence>
<dbReference type="Proteomes" id="UP000683360">
    <property type="component" value="Unassembled WGS sequence"/>
</dbReference>
<dbReference type="Pfam" id="PF13229">
    <property type="entry name" value="Beta_helix"/>
    <property type="match status" value="2"/>
</dbReference>
<dbReference type="InterPro" id="IPR039448">
    <property type="entry name" value="Beta_helix"/>
</dbReference>
<evidence type="ECO:0000256" key="2">
    <source>
        <dbReference type="ARBA" id="ARBA00022737"/>
    </source>
</evidence>
<dbReference type="Gene3D" id="2.160.20.10">
    <property type="entry name" value="Single-stranded right-handed beta-helix, Pectin lyase-like"/>
    <property type="match status" value="2"/>
</dbReference>
<dbReference type="PROSITE" id="PS50865">
    <property type="entry name" value="ZF_MYND_2"/>
    <property type="match status" value="1"/>
</dbReference>
<evidence type="ECO:0000256" key="4">
    <source>
        <dbReference type="ARBA" id="ARBA00022833"/>
    </source>
</evidence>
<keyword evidence="1" id="KW-0479">Metal-binding</keyword>
<proteinExistence type="predicted"/>
<evidence type="ECO:0000259" key="6">
    <source>
        <dbReference type="PROSITE" id="PS50865"/>
    </source>
</evidence>
<dbReference type="SUPFAM" id="SSF51126">
    <property type="entry name" value="Pectin lyase-like"/>
    <property type="match status" value="2"/>
</dbReference>
<evidence type="ECO:0000256" key="3">
    <source>
        <dbReference type="ARBA" id="ARBA00022771"/>
    </source>
</evidence>
<dbReference type="SUPFAM" id="SSF144232">
    <property type="entry name" value="HIT/MYND zinc finger-like"/>
    <property type="match status" value="1"/>
</dbReference>
<dbReference type="OrthoDB" id="6136578at2759"/>
<protein>
    <recommendedName>
        <fullName evidence="6">MYND-type domain-containing protein</fullName>
    </recommendedName>
</protein>
<dbReference type="SMART" id="SM00710">
    <property type="entry name" value="PbH1"/>
    <property type="match status" value="5"/>
</dbReference>
<keyword evidence="8" id="KW-1185">Reference proteome</keyword>
<name>A0A8S3UIV7_MYTED</name>
<dbReference type="PANTHER" id="PTHR22990">
    <property type="entry name" value="F-BOX ONLY PROTEIN"/>
    <property type="match status" value="1"/>
</dbReference>
<dbReference type="InterPro" id="IPR011050">
    <property type="entry name" value="Pectin_lyase_fold/virulence"/>
</dbReference>
<dbReference type="Gene3D" id="6.10.140.2220">
    <property type="match status" value="1"/>
</dbReference>
<accession>A0A8S3UIV7</accession>
<gene>
    <name evidence="7" type="ORF">MEDL_54387</name>
</gene>
<dbReference type="AlphaFoldDB" id="A0A8S3UIV7"/>
<dbReference type="Pfam" id="PF01753">
    <property type="entry name" value="zf-MYND"/>
    <property type="match status" value="1"/>
</dbReference>
<comment type="caution">
    <text evidence="7">The sequence shown here is derived from an EMBL/GenBank/DDBJ whole genome shotgun (WGS) entry which is preliminary data.</text>
</comment>
<keyword evidence="2" id="KW-0677">Repeat</keyword>
<dbReference type="GO" id="GO:0008270">
    <property type="term" value="F:zinc ion binding"/>
    <property type="evidence" value="ECO:0007669"/>
    <property type="project" value="UniProtKB-KW"/>
</dbReference>
<sequence>MLLTDRPFTTLMLRKGYYKIREPLFITKSIQVIGVEEGVEIDTKHVLNICRLPKFTFSVDIDPEKDIQVHFENINFVDGGGQINVSDNSVATFYKCNFSNGQKGCASFPKCKGDKGCINQLNCKLDFQLSLSESFDNKSIGEVGFAGICVSVGGTAYVDMCVFDRCGGGGVLSCGKTAFLEIRNCTICNMRQMGIEAREGGEIIAINNLISGNQFHGVVIGPNRYGNISGNTIQGNGAEGIWCGGILDGHGKIKMSEECASRAILNDNIIRQNGLSGISLDGGYFEVKGNRIFSNWLWGMMVKSRSYSYILGNDISENKCGGIRIGHNYTAAVFIDGNTIRDHIGPGIYLMKSIDNLLKKSENKFFKVPVGNGEIFGESRKPFIYSTNLIEDNERGIQHPKHTFPLIEAYCFCRNISQHLKSCSRCKKANYCSKECQKTHWIKHKHICKLLHESYVVEIKMCDTKPNKSGGPPEDREAYTINLMSFSNKLVGIGNGSPPDKNSSKRFIVKILSGREYGYYDPYKNLMVYDQTVTFDILLSNPKLYHLCNECGVLAGEKLTVKKIFCWASFKNNGKIICFHTDNLPPLQTW</sequence>
<dbReference type="InterPro" id="IPR012334">
    <property type="entry name" value="Pectin_lyas_fold"/>
</dbReference>
<organism evidence="7 8">
    <name type="scientific">Mytilus edulis</name>
    <name type="common">Blue mussel</name>
    <dbReference type="NCBI Taxonomy" id="6550"/>
    <lineage>
        <taxon>Eukaryota</taxon>
        <taxon>Metazoa</taxon>
        <taxon>Spiralia</taxon>
        <taxon>Lophotrochozoa</taxon>
        <taxon>Mollusca</taxon>
        <taxon>Bivalvia</taxon>
        <taxon>Autobranchia</taxon>
        <taxon>Pteriomorphia</taxon>
        <taxon>Mytilida</taxon>
        <taxon>Mytiloidea</taxon>
        <taxon>Mytilidae</taxon>
        <taxon>Mytilinae</taxon>
        <taxon>Mytilus</taxon>
    </lineage>
</organism>
<dbReference type="InterPro" id="IPR006626">
    <property type="entry name" value="PbH1"/>
</dbReference>
<keyword evidence="3 5" id="KW-0863">Zinc-finger</keyword>
<keyword evidence="4" id="KW-0862">Zinc</keyword>
<dbReference type="PANTHER" id="PTHR22990:SF15">
    <property type="entry name" value="F-BOX ONLY PROTEIN 10"/>
    <property type="match status" value="1"/>
</dbReference>
<reference evidence="7" key="1">
    <citation type="submission" date="2021-03" db="EMBL/GenBank/DDBJ databases">
        <authorList>
            <person name="Bekaert M."/>
        </authorList>
    </citation>
    <scope>NUCLEOTIDE SEQUENCE</scope>
</reference>
<evidence type="ECO:0000313" key="8">
    <source>
        <dbReference type="Proteomes" id="UP000683360"/>
    </source>
</evidence>